<protein>
    <recommendedName>
        <fullName evidence="4">Extracellular membrane protein CFEM domain-containing protein</fullName>
    </recommendedName>
</protein>
<dbReference type="AlphaFoldDB" id="T0QY08"/>
<keyword evidence="1" id="KW-0732">Signal</keyword>
<evidence type="ECO:0000313" key="3">
    <source>
        <dbReference type="Proteomes" id="UP000030762"/>
    </source>
</evidence>
<feature type="chain" id="PRO_5004570688" description="Extracellular membrane protein CFEM domain-containing protein" evidence="1">
    <location>
        <begin position="21"/>
        <end position="138"/>
    </location>
</feature>
<dbReference type="EMBL" id="JH767138">
    <property type="protein sequence ID" value="EQC39551.1"/>
    <property type="molecule type" value="Genomic_DNA"/>
</dbReference>
<keyword evidence="3" id="KW-1185">Reference proteome</keyword>
<proteinExistence type="predicted"/>
<dbReference type="VEuPathDB" id="FungiDB:SDRG_02987"/>
<dbReference type="RefSeq" id="XP_008606823.1">
    <property type="nucleotide sequence ID" value="XM_008608601.1"/>
</dbReference>
<accession>T0QY08</accession>
<gene>
    <name evidence="2" type="ORF">SDRG_02987</name>
</gene>
<evidence type="ECO:0000256" key="1">
    <source>
        <dbReference type="SAM" id="SignalP"/>
    </source>
</evidence>
<feature type="signal peptide" evidence="1">
    <location>
        <begin position="1"/>
        <end position="20"/>
    </location>
</feature>
<dbReference type="PROSITE" id="PS51257">
    <property type="entry name" value="PROKAR_LIPOPROTEIN"/>
    <property type="match status" value="1"/>
</dbReference>
<dbReference type="GeneID" id="19943714"/>
<evidence type="ECO:0008006" key="4">
    <source>
        <dbReference type="Google" id="ProtNLM"/>
    </source>
</evidence>
<dbReference type="OMA" id="FCANAQC"/>
<name>T0QY08_SAPDV</name>
<organism evidence="2 3">
    <name type="scientific">Saprolegnia diclina (strain VS20)</name>
    <dbReference type="NCBI Taxonomy" id="1156394"/>
    <lineage>
        <taxon>Eukaryota</taxon>
        <taxon>Sar</taxon>
        <taxon>Stramenopiles</taxon>
        <taxon>Oomycota</taxon>
        <taxon>Saprolegniomycetes</taxon>
        <taxon>Saprolegniales</taxon>
        <taxon>Saprolegniaceae</taxon>
        <taxon>Saprolegnia</taxon>
    </lineage>
</organism>
<dbReference type="InParanoid" id="T0QY08"/>
<evidence type="ECO:0000313" key="2">
    <source>
        <dbReference type="EMBL" id="EQC39551.1"/>
    </source>
</evidence>
<reference evidence="2 3" key="1">
    <citation type="submission" date="2012-04" db="EMBL/GenBank/DDBJ databases">
        <title>The Genome Sequence of Saprolegnia declina VS20.</title>
        <authorList>
            <consortium name="The Broad Institute Genome Sequencing Platform"/>
            <person name="Russ C."/>
            <person name="Nusbaum C."/>
            <person name="Tyler B."/>
            <person name="van West P."/>
            <person name="Dieguez-Uribeondo J."/>
            <person name="de Bruijn I."/>
            <person name="Tripathy S."/>
            <person name="Jiang R."/>
            <person name="Young S.K."/>
            <person name="Zeng Q."/>
            <person name="Gargeya S."/>
            <person name="Fitzgerald M."/>
            <person name="Haas B."/>
            <person name="Abouelleil A."/>
            <person name="Alvarado L."/>
            <person name="Arachchi H.M."/>
            <person name="Berlin A."/>
            <person name="Chapman S.B."/>
            <person name="Goldberg J."/>
            <person name="Griggs A."/>
            <person name="Gujja S."/>
            <person name="Hansen M."/>
            <person name="Howarth C."/>
            <person name="Imamovic A."/>
            <person name="Larimer J."/>
            <person name="McCowen C."/>
            <person name="Montmayeur A."/>
            <person name="Murphy C."/>
            <person name="Neiman D."/>
            <person name="Pearson M."/>
            <person name="Priest M."/>
            <person name="Roberts A."/>
            <person name="Saif S."/>
            <person name="Shea T."/>
            <person name="Sisk P."/>
            <person name="Sykes S."/>
            <person name="Wortman J."/>
            <person name="Nusbaum C."/>
            <person name="Birren B."/>
        </authorList>
    </citation>
    <scope>NUCLEOTIDE SEQUENCE [LARGE SCALE GENOMIC DNA]</scope>
    <source>
        <strain evidence="2 3">VS20</strain>
    </source>
</reference>
<dbReference type="OrthoDB" id="77059at2759"/>
<dbReference type="Proteomes" id="UP000030762">
    <property type="component" value="Unassembled WGS sequence"/>
</dbReference>
<sequence>MASMMRTIFLLVALVACASAANSTNTTTPATTSVVNTACQTAFQTYWTPLASCPLGNAASFCANAQCVQSLSAFVAGIPVECQAIGTTDSAFAQVTPATFVNMQNLVQMCKSGKAASPASTTSAGMLLVGLVALVQLL</sequence>